<dbReference type="PANTHER" id="PTHR22590">
    <property type="entry name" value="MYOSIN MOTOR DOMAIN-CONTAINING PROTEIN"/>
    <property type="match status" value="1"/>
</dbReference>
<dbReference type="Gene3D" id="1.20.5.190">
    <property type="match status" value="2"/>
</dbReference>
<dbReference type="InterPro" id="IPR052318">
    <property type="entry name" value="CellDiv_DevSignal_Domain"/>
</dbReference>
<organism evidence="3 4">
    <name type="scientific">Oopsacas minuta</name>
    <dbReference type="NCBI Taxonomy" id="111878"/>
    <lineage>
        <taxon>Eukaryota</taxon>
        <taxon>Metazoa</taxon>
        <taxon>Porifera</taxon>
        <taxon>Hexactinellida</taxon>
        <taxon>Hexasterophora</taxon>
        <taxon>Lyssacinosida</taxon>
        <taxon>Leucopsacidae</taxon>
        <taxon>Oopsacas</taxon>
    </lineage>
</organism>
<accession>A0AAV7KHJ0</accession>
<evidence type="ECO:0000256" key="1">
    <source>
        <dbReference type="ARBA" id="ARBA00022737"/>
    </source>
</evidence>
<feature type="compositionally biased region" description="Polar residues" evidence="2">
    <location>
        <begin position="223"/>
        <end position="260"/>
    </location>
</feature>
<dbReference type="Pfam" id="PF00612">
    <property type="entry name" value="IQ"/>
    <property type="match status" value="3"/>
</dbReference>
<evidence type="ECO:0000313" key="3">
    <source>
        <dbReference type="EMBL" id="KAI6660787.1"/>
    </source>
</evidence>
<dbReference type="Proteomes" id="UP001165289">
    <property type="component" value="Unassembled WGS sequence"/>
</dbReference>
<reference evidence="3 4" key="1">
    <citation type="journal article" date="2023" name="BMC Biol.">
        <title>The compact genome of the sponge Oopsacas minuta (Hexactinellida) is lacking key metazoan core genes.</title>
        <authorList>
            <person name="Santini S."/>
            <person name="Schenkelaars Q."/>
            <person name="Jourda C."/>
            <person name="Duchesne M."/>
            <person name="Belahbib H."/>
            <person name="Rocher C."/>
            <person name="Selva M."/>
            <person name="Riesgo A."/>
            <person name="Vervoort M."/>
            <person name="Leys S.P."/>
            <person name="Kodjabachian L."/>
            <person name="Le Bivic A."/>
            <person name="Borchiellini C."/>
            <person name="Claverie J.M."/>
            <person name="Renard E."/>
        </authorList>
    </citation>
    <scope>NUCLEOTIDE SEQUENCE [LARGE SCALE GENOMIC DNA]</scope>
    <source>
        <strain evidence="3">SPO-2</strain>
    </source>
</reference>
<evidence type="ECO:0000313" key="4">
    <source>
        <dbReference type="Proteomes" id="UP001165289"/>
    </source>
</evidence>
<protein>
    <submittedName>
        <fullName evidence="3">Spermatogenesis-associated protein 17</fullName>
    </submittedName>
</protein>
<proteinExistence type="predicted"/>
<dbReference type="InterPro" id="IPR027417">
    <property type="entry name" value="P-loop_NTPase"/>
</dbReference>
<dbReference type="PANTHER" id="PTHR22590:SF2">
    <property type="entry name" value="IQ DOMAIN-CONTAINING PROTEIN N"/>
    <property type="match status" value="1"/>
</dbReference>
<feature type="region of interest" description="Disordered" evidence="2">
    <location>
        <begin position="223"/>
        <end position="261"/>
    </location>
</feature>
<dbReference type="SMART" id="SM00015">
    <property type="entry name" value="IQ"/>
    <property type="match status" value="3"/>
</dbReference>
<dbReference type="PROSITE" id="PS50096">
    <property type="entry name" value="IQ"/>
    <property type="match status" value="3"/>
</dbReference>
<sequence length="373" mass="43582">MTHIILCINQKHQLMTDIFIAKEQAADQLKNEFYSAVKIQAWFRGVRLRAYIKHLNNSATIIQKHWRSYMARGIFRRMVSSTLEQMRIAHYNTMATVIQKVWRGYYVRKHVHNFYARQRYLEAIVDINNYVLEDLYKYEDIVIAKAEKSRAEKLENDRLLKATRNHFMLSTNQSAGVYALSKCRENNEIELIMRNLTSHDIENIRQKNSPDYYSPSACTAPSRDLYNSANSDTPSYDASLASESSKQSPLPKIVTSSRKQQGPFKSIEQVEMIKSKPLQPTLRVSTDFYSVEKARYSMIAKEEVKQVIDDRFSPFKTVRHTHVPMLHTESQYSTLKYGNAHFREEDESRLTLKDRFKTVLPPIKVFDHANSSF</sequence>
<name>A0AAV7KHJ0_9METZ</name>
<gene>
    <name evidence="3" type="ORF">LOD99_10235</name>
</gene>
<dbReference type="InterPro" id="IPR000048">
    <property type="entry name" value="IQ_motif_EF-hand-BS"/>
</dbReference>
<evidence type="ECO:0000256" key="2">
    <source>
        <dbReference type="SAM" id="MobiDB-lite"/>
    </source>
</evidence>
<dbReference type="EMBL" id="JAKMXF010000024">
    <property type="protein sequence ID" value="KAI6660787.1"/>
    <property type="molecule type" value="Genomic_DNA"/>
</dbReference>
<keyword evidence="1" id="KW-0677">Repeat</keyword>
<dbReference type="AlphaFoldDB" id="A0AAV7KHJ0"/>
<keyword evidence="4" id="KW-1185">Reference proteome</keyword>
<comment type="caution">
    <text evidence="3">The sequence shown here is derived from an EMBL/GenBank/DDBJ whole genome shotgun (WGS) entry which is preliminary data.</text>
</comment>
<dbReference type="SUPFAM" id="SSF52540">
    <property type="entry name" value="P-loop containing nucleoside triphosphate hydrolases"/>
    <property type="match status" value="1"/>
</dbReference>